<feature type="region of interest" description="Disordered" evidence="1">
    <location>
        <begin position="1"/>
        <end position="21"/>
    </location>
</feature>
<evidence type="ECO:0000313" key="5">
    <source>
        <dbReference type="Proteomes" id="UP000446786"/>
    </source>
</evidence>
<dbReference type="EMBL" id="WTYE01000001">
    <property type="protein sequence ID" value="MXP33361.1"/>
    <property type="molecule type" value="Genomic_DNA"/>
</dbReference>
<protein>
    <recommendedName>
        <fullName evidence="2">Flagellar protein FlgJ N-terminal domain-containing protein</fullName>
    </recommendedName>
</protein>
<reference evidence="4 5" key="1">
    <citation type="submission" date="2019-12" db="EMBL/GenBank/DDBJ databases">
        <title>Genomic-based taxomic classification of the family Erythrobacteraceae.</title>
        <authorList>
            <person name="Xu L."/>
        </authorList>
    </citation>
    <scope>NUCLEOTIDE SEQUENCE [LARGE SCALE GENOMIC DNA]</scope>
    <source>
        <strain evidence="4 5">JCM 16677</strain>
    </source>
</reference>
<accession>A0A845AX60</accession>
<keyword evidence="5" id="KW-1185">Reference proteome</keyword>
<organism evidence="4 5">
    <name type="scientific">Parerythrobacter jejuensis</name>
    <dbReference type="NCBI Taxonomy" id="795812"/>
    <lineage>
        <taxon>Bacteria</taxon>
        <taxon>Pseudomonadati</taxon>
        <taxon>Pseudomonadota</taxon>
        <taxon>Alphaproteobacteria</taxon>
        <taxon>Sphingomonadales</taxon>
        <taxon>Erythrobacteraceae</taxon>
        <taxon>Parerythrobacter</taxon>
    </lineage>
</organism>
<dbReference type="EMBL" id="WTYE01000001">
    <property type="protein sequence ID" value="MXP30601.1"/>
    <property type="molecule type" value="Genomic_DNA"/>
</dbReference>
<sequence length="114" mass="12177">MIPPVAPNLVGPTSVERSSVGPIDAALSPERLELREAAQAFEAIFVRRLLASARASSIADQTPFTGPGLQQFETMRDEQVAGLAAETGAFGLADQIERQLAAMIEQKELSNNAR</sequence>
<comment type="caution">
    <text evidence="4">The sequence shown here is derived from an EMBL/GenBank/DDBJ whole genome shotgun (WGS) entry which is preliminary data.</text>
</comment>
<evidence type="ECO:0000313" key="3">
    <source>
        <dbReference type="EMBL" id="MXP30601.1"/>
    </source>
</evidence>
<dbReference type="Pfam" id="PF10135">
    <property type="entry name" value="Rod-binding"/>
    <property type="match status" value="1"/>
</dbReference>
<evidence type="ECO:0000313" key="4">
    <source>
        <dbReference type="EMBL" id="MXP33361.1"/>
    </source>
</evidence>
<evidence type="ECO:0000256" key="1">
    <source>
        <dbReference type="SAM" id="MobiDB-lite"/>
    </source>
</evidence>
<dbReference type="RefSeq" id="WP_160778131.1">
    <property type="nucleotide sequence ID" value="NZ_BAAAZF010000001.1"/>
</dbReference>
<dbReference type="OrthoDB" id="8481704at2"/>
<evidence type="ECO:0000259" key="2">
    <source>
        <dbReference type="Pfam" id="PF10135"/>
    </source>
</evidence>
<proteinExistence type="predicted"/>
<gene>
    <name evidence="3" type="ORF">GRI94_02055</name>
    <name evidence="4" type="ORF">GRI94_16145</name>
</gene>
<name>A0A845AX60_9SPHN</name>
<dbReference type="AlphaFoldDB" id="A0A845AX60"/>
<dbReference type="InterPro" id="IPR019301">
    <property type="entry name" value="Flagellar_prot_FlgJ_N"/>
</dbReference>
<feature type="domain" description="Flagellar protein FlgJ N-terminal" evidence="2">
    <location>
        <begin position="53"/>
        <end position="99"/>
    </location>
</feature>
<dbReference type="Proteomes" id="UP000446786">
    <property type="component" value="Unassembled WGS sequence"/>
</dbReference>